<dbReference type="EMBL" id="JACVVK020000021">
    <property type="protein sequence ID" value="KAK7503301.1"/>
    <property type="molecule type" value="Genomic_DNA"/>
</dbReference>
<feature type="transmembrane region" description="Helical" evidence="5">
    <location>
        <begin position="337"/>
        <end position="358"/>
    </location>
</feature>
<dbReference type="Proteomes" id="UP001519460">
    <property type="component" value="Unassembled WGS sequence"/>
</dbReference>
<evidence type="ECO:0000256" key="5">
    <source>
        <dbReference type="SAM" id="Phobius"/>
    </source>
</evidence>
<dbReference type="InterPro" id="IPR020846">
    <property type="entry name" value="MFS_dom"/>
</dbReference>
<evidence type="ECO:0000313" key="8">
    <source>
        <dbReference type="Proteomes" id="UP001519460"/>
    </source>
</evidence>
<dbReference type="InterPro" id="IPR005828">
    <property type="entry name" value="MFS_sugar_transport-like"/>
</dbReference>
<sequence length="535" mass="59146">MQSRQALVGILGKYGPFQRRLFLLMSLPVIMKGYQTMMAILIFAVPSHRCRVPGFQNDSYVIQDERQKLLVTKAIPRSDDNDKFSQCQVYASFDNGTYEYENWTSSNSTVECDSWVYDVTELESTLITQFDLVCDKKAYRAHFSLASMLGKLIGSSVASVLCDWLGRKPVFYISVIACIIIGVVSAFPPSPEVFFVYRLALATFGIAFYISCYVLLLEFVRPSKRRLAGTIMMVVWVIGPFLAGALSYVTSDWRHIQLGGAVPLVLCIGHWWLVPESPRWLVSKGRTEEAMTVLTKIASANDVQVDLESDTPAEEEKTPEEMGFLRAYRLLRKYPKLVVRMLIICFNWVVVNMTYFGLSLHVANLSGSIRVNYLLSSTVELTGYLAAWALLDRLGRKRLHCACMTLAGTALLATIPTITLGGKDVQWVTTALAMVGKMGVSASFSIIYLMTTELYPTVIRSLGVGGSATVGRVGSVVSPYIADLSLFVGGRFGPALPLIVFGGLTMAAGGLSLMLPETRHRKLPETLEDAVNFGK</sequence>
<dbReference type="CDD" id="cd17317">
    <property type="entry name" value="MFS_SLC22"/>
    <property type="match status" value="1"/>
</dbReference>
<feature type="domain" description="Major facilitator superfamily (MFS) profile" evidence="6">
    <location>
        <begin position="21"/>
        <end position="520"/>
    </location>
</feature>
<gene>
    <name evidence="7" type="ORF">BaRGS_00005566</name>
</gene>
<feature type="transmembrane region" description="Helical" evidence="5">
    <location>
        <begin position="194"/>
        <end position="216"/>
    </location>
</feature>
<comment type="subcellular location">
    <subcellularLocation>
        <location evidence="1">Membrane</location>
        <topology evidence="1">Multi-pass membrane protein</topology>
    </subcellularLocation>
</comment>
<feature type="transmembrane region" description="Helical" evidence="5">
    <location>
        <begin position="141"/>
        <end position="162"/>
    </location>
</feature>
<feature type="transmembrane region" description="Helical" evidence="5">
    <location>
        <begin position="494"/>
        <end position="515"/>
    </location>
</feature>
<keyword evidence="8" id="KW-1185">Reference proteome</keyword>
<keyword evidence="4 5" id="KW-0472">Membrane</keyword>
<evidence type="ECO:0000259" key="6">
    <source>
        <dbReference type="PROSITE" id="PS50850"/>
    </source>
</evidence>
<comment type="caution">
    <text evidence="7">The sequence shown here is derived from an EMBL/GenBank/DDBJ whole genome shotgun (WGS) entry which is preliminary data.</text>
</comment>
<feature type="transmembrane region" description="Helical" evidence="5">
    <location>
        <begin position="370"/>
        <end position="391"/>
    </location>
</feature>
<dbReference type="Pfam" id="PF00083">
    <property type="entry name" value="Sugar_tr"/>
    <property type="match status" value="1"/>
</dbReference>
<accession>A0ABD0LVV1</accession>
<dbReference type="AlphaFoldDB" id="A0ABD0LVV1"/>
<dbReference type="SUPFAM" id="SSF103473">
    <property type="entry name" value="MFS general substrate transporter"/>
    <property type="match status" value="1"/>
</dbReference>
<evidence type="ECO:0000256" key="3">
    <source>
        <dbReference type="ARBA" id="ARBA00022989"/>
    </source>
</evidence>
<feature type="transmembrane region" description="Helical" evidence="5">
    <location>
        <begin position="21"/>
        <end position="45"/>
    </location>
</feature>
<proteinExistence type="predicted"/>
<keyword evidence="2 5" id="KW-0812">Transmembrane</keyword>
<name>A0ABD0LVV1_9CAEN</name>
<feature type="transmembrane region" description="Helical" evidence="5">
    <location>
        <begin position="427"/>
        <end position="450"/>
    </location>
</feature>
<dbReference type="InterPro" id="IPR036259">
    <property type="entry name" value="MFS_trans_sf"/>
</dbReference>
<reference evidence="7 8" key="1">
    <citation type="journal article" date="2023" name="Sci. Data">
        <title>Genome assembly of the Korean intertidal mud-creeper Batillaria attramentaria.</title>
        <authorList>
            <person name="Patra A.K."/>
            <person name="Ho P.T."/>
            <person name="Jun S."/>
            <person name="Lee S.J."/>
            <person name="Kim Y."/>
            <person name="Won Y.J."/>
        </authorList>
    </citation>
    <scope>NUCLEOTIDE SEQUENCE [LARGE SCALE GENOMIC DNA]</scope>
    <source>
        <strain evidence="7">Wonlab-2016</strain>
    </source>
</reference>
<organism evidence="7 8">
    <name type="scientific">Batillaria attramentaria</name>
    <dbReference type="NCBI Taxonomy" id="370345"/>
    <lineage>
        <taxon>Eukaryota</taxon>
        <taxon>Metazoa</taxon>
        <taxon>Spiralia</taxon>
        <taxon>Lophotrochozoa</taxon>
        <taxon>Mollusca</taxon>
        <taxon>Gastropoda</taxon>
        <taxon>Caenogastropoda</taxon>
        <taxon>Sorbeoconcha</taxon>
        <taxon>Cerithioidea</taxon>
        <taxon>Batillariidae</taxon>
        <taxon>Batillaria</taxon>
    </lineage>
</organism>
<feature type="transmembrane region" description="Helical" evidence="5">
    <location>
        <begin position="228"/>
        <end position="249"/>
    </location>
</feature>
<feature type="transmembrane region" description="Helical" evidence="5">
    <location>
        <begin position="255"/>
        <end position="274"/>
    </location>
</feature>
<dbReference type="Gene3D" id="1.20.1250.20">
    <property type="entry name" value="MFS general substrate transporter like domains"/>
    <property type="match status" value="1"/>
</dbReference>
<evidence type="ECO:0000256" key="1">
    <source>
        <dbReference type="ARBA" id="ARBA00004141"/>
    </source>
</evidence>
<evidence type="ECO:0000256" key="2">
    <source>
        <dbReference type="ARBA" id="ARBA00022692"/>
    </source>
</evidence>
<feature type="transmembrane region" description="Helical" evidence="5">
    <location>
        <begin position="462"/>
        <end position="482"/>
    </location>
</feature>
<feature type="transmembrane region" description="Helical" evidence="5">
    <location>
        <begin position="403"/>
        <end position="421"/>
    </location>
</feature>
<protein>
    <recommendedName>
        <fullName evidence="6">Major facilitator superfamily (MFS) profile domain-containing protein</fullName>
    </recommendedName>
</protein>
<evidence type="ECO:0000256" key="4">
    <source>
        <dbReference type="ARBA" id="ARBA00023136"/>
    </source>
</evidence>
<dbReference type="PANTHER" id="PTHR24064">
    <property type="entry name" value="SOLUTE CARRIER FAMILY 22 MEMBER"/>
    <property type="match status" value="1"/>
</dbReference>
<dbReference type="GO" id="GO:0016020">
    <property type="term" value="C:membrane"/>
    <property type="evidence" value="ECO:0007669"/>
    <property type="project" value="UniProtKB-SubCell"/>
</dbReference>
<dbReference type="PROSITE" id="PS50850">
    <property type="entry name" value="MFS"/>
    <property type="match status" value="1"/>
</dbReference>
<feature type="transmembrane region" description="Helical" evidence="5">
    <location>
        <begin position="169"/>
        <end position="188"/>
    </location>
</feature>
<evidence type="ECO:0000313" key="7">
    <source>
        <dbReference type="EMBL" id="KAK7503301.1"/>
    </source>
</evidence>
<keyword evidence="3 5" id="KW-1133">Transmembrane helix</keyword>